<dbReference type="PANTHER" id="PTHR40074">
    <property type="entry name" value="O-ACETYLTRANSFERASE WECH"/>
    <property type="match status" value="1"/>
</dbReference>
<comment type="subcellular location">
    <subcellularLocation>
        <location evidence="1">Cell membrane</location>
        <topology evidence="1">Multi-pass membrane protein</topology>
    </subcellularLocation>
</comment>
<dbReference type="RefSeq" id="WP_113035972.1">
    <property type="nucleotide sequence ID" value="NZ_QMFB01000038.1"/>
</dbReference>
<dbReference type="GO" id="GO:0005886">
    <property type="term" value="C:plasma membrane"/>
    <property type="evidence" value="ECO:0007669"/>
    <property type="project" value="UniProtKB-SubCell"/>
</dbReference>
<dbReference type="EMBL" id="QMFB01000038">
    <property type="protein sequence ID" value="RAV11234.1"/>
    <property type="molecule type" value="Genomic_DNA"/>
</dbReference>
<keyword evidence="3" id="KW-1003">Cell membrane</keyword>
<feature type="transmembrane region" description="Helical" evidence="7">
    <location>
        <begin position="134"/>
        <end position="153"/>
    </location>
</feature>
<evidence type="ECO:0000256" key="5">
    <source>
        <dbReference type="ARBA" id="ARBA00022989"/>
    </source>
</evidence>
<evidence type="ECO:0000313" key="9">
    <source>
        <dbReference type="EMBL" id="RAV11234.1"/>
    </source>
</evidence>
<evidence type="ECO:0000256" key="1">
    <source>
        <dbReference type="ARBA" id="ARBA00004651"/>
    </source>
</evidence>
<evidence type="ECO:0000256" key="3">
    <source>
        <dbReference type="ARBA" id="ARBA00022475"/>
    </source>
</evidence>
<dbReference type="PANTHER" id="PTHR40074:SF2">
    <property type="entry name" value="O-ACETYLTRANSFERASE WECH"/>
    <property type="match status" value="1"/>
</dbReference>
<feature type="domain" description="Acyltransferase 3" evidence="8">
    <location>
        <begin position="7"/>
        <end position="339"/>
    </location>
</feature>
<comment type="caution">
    <text evidence="9">The sequence shown here is derived from an EMBL/GenBank/DDBJ whole genome shotgun (WGS) entry which is preliminary data.</text>
</comment>
<dbReference type="GO" id="GO:0016413">
    <property type="term" value="F:O-acetyltransferase activity"/>
    <property type="evidence" value="ECO:0007669"/>
    <property type="project" value="TreeGrafter"/>
</dbReference>
<feature type="transmembrane region" description="Helical" evidence="7">
    <location>
        <begin position="189"/>
        <end position="209"/>
    </location>
</feature>
<evidence type="ECO:0000256" key="4">
    <source>
        <dbReference type="ARBA" id="ARBA00022692"/>
    </source>
</evidence>
<evidence type="ECO:0000256" key="6">
    <source>
        <dbReference type="ARBA" id="ARBA00023136"/>
    </source>
</evidence>
<accession>A0A329LU29</accession>
<protein>
    <submittedName>
        <fullName evidence="9">Acyltransferase</fullName>
    </submittedName>
</protein>
<sequence>MGKGRIAELDFVRAVAILAVLLIHGTADATVEIPFGSRSQIVFLLINKLSNFAVPVFLMISALVMFYRYEAGWNGREAFNFYRKRLQYVIVPYLIWMFFYYVFYQWLGNNRDLSAISIDWLDFAKKLQWADVGYHLYFIVIIAQFYLVFPIIMSLVKAFAWFRRYLWLVGIVIQGGVYSYHHWVNPFEHSGTLVTTYAAVICIGGWIGLHYDKFRSASRHLWWVFGLAMLFGYSLFNIFVLIRTNISFGAVAYEVVFHGYAIFMGISLLWIGRKVMEGYTRLAKWIVSFSAASFGIYLIHPALLSYWKVRLVYPGDSIAYQVSAIASTIMLLIVPWIIIALIKKIKGSWILLGR</sequence>
<name>A0A329LU29_9BACL</name>
<feature type="transmembrane region" description="Helical" evidence="7">
    <location>
        <begin position="221"/>
        <end position="242"/>
    </location>
</feature>
<keyword evidence="9" id="KW-0808">Transferase</keyword>
<gene>
    <name evidence="9" type="ORF">DQG23_36485</name>
</gene>
<organism evidence="9 10">
    <name type="scientific">Paenibacillus contaminans</name>
    <dbReference type="NCBI Taxonomy" id="450362"/>
    <lineage>
        <taxon>Bacteria</taxon>
        <taxon>Bacillati</taxon>
        <taxon>Bacillota</taxon>
        <taxon>Bacilli</taxon>
        <taxon>Bacillales</taxon>
        <taxon>Paenibacillaceae</taxon>
        <taxon>Paenibacillus</taxon>
    </lineage>
</organism>
<dbReference type="InterPro" id="IPR002656">
    <property type="entry name" value="Acyl_transf_3_dom"/>
</dbReference>
<dbReference type="AlphaFoldDB" id="A0A329LU29"/>
<feature type="transmembrane region" description="Helical" evidence="7">
    <location>
        <begin position="165"/>
        <end position="183"/>
    </location>
</feature>
<dbReference type="Pfam" id="PF01757">
    <property type="entry name" value="Acyl_transf_3"/>
    <property type="match status" value="1"/>
</dbReference>
<keyword evidence="4 7" id="KW-0812">Transmembrane</keyword>
<feature type="transmembrane region" description="Helical" evidence="7">
    <location>
        <begin position="45"/>
        <end position="67"/>
    </location>
</feature>
<evidence type="ECO:0000256" key="7">
    <source>
        <dbReference type="SAM" id="Phobius"/>
    </source>
</evidence>
<dbReference type="GO" id="GO:0009246">
    <property type="term" value="P:enterobacterial common antigen biosynthetic process"/>
    <property type="evidence" value="ECO:0007669"/>
    <property type="project" value="TreeGrafter"/>
</dbReference>
<feature type="transmembrane region" description="Helical" evidence="7">
    <location>
        <begin position="88"/>
        <end position="107"/>
    </location>
</feature>
<keyword evidence="10" id="KW-1185">Reference proteome</keyword>
<keyword evidence="6 7" id="KW-0472">Membrane</keyword>
<keyword evidence="9" id="KW-0012">Acyltransferase</keyword>
<feature type="transmembrane region" description="Helical" evidence="7">
    <location>
        <begin position="248"/>
        <end position="270"/>
    </location>
</feature>
<evidence type="ECO:0000313" key="10">
    <source>
        <dbReference type="Proteomes" id="UP000250369"/>
    </source>
</evidence>
<proteinExistence type="inferred from homology"/>
<reference evidence="9 10" key="1">
    <citation type="journal article" date="2009" name="Int. J. Syst. Evol. Microbiol.">
        <title>Paenibacillus contaminans sp. nov., isolated from a contaminated laboratory plate.</title>
        <authorList>
            <person name="Chou J.H."/>
            <person name="Lee J.H."/>
            <person name="Lin M.C."/>
            <person name="Chang P.S."/>
            <person name="Arun A.B."/>
            <person name="Young C.C."/>
            <person name="Chen W.M."/>
        </authorList>
    </citation>
    <scope>NUCLEOTIDE SEQUENCE [LARGE SCALE GENOMIC DNA]</scope>
    <source>
        <strain evidence="9 10">CKOBP-6</strain>
    </source>
</reference>
<evidence type="ECO:0000256" key="2">
    <source>
        <dbReference type="ARBA" id="ARBA00007400"/>
    </source>
</evidence>
<comment type="similarity">
    <text evidence="2">Belongs to the acyltransferase 3 family.</text>
</comment>
<dbReference type="OrthoDB" id="65129at2"/>
<feature type="transmembrane region" description="Helical" evidence="7">
    <location>
        <begin position="282"/>
        <end position="306"/>
    </location>
</feature>
<evidence type="ECO:0000259" key="8">
    <source>
        <dbReference type="Pfam" id="PF01757"/>
    </source>
</evidence>
<feature type="transmembrane region" description="Helical" evidence="7">
    <location>
        <begin position="318"/>
        <end position="342"/>
    </location>
</feature>
<keyword evidence="5 7" id="KW-1133">Transmembrane helix</keyword>
<dbReference type="Proteomes" id="UP000250369">
    <property type="component" value="Unassembled WGS sequence"/>
</dbReference>